<proteinExistence type="predicted"/>
<sequence length="208" mass="21958">MCSACSTQIRVKPSLHKCGAPTVLLPDPPPPDERRNKCEQCGDSFPSRKGLDNHETMHKRESIRNSTNNTNPTPSGSARTRPSASTRGQSSTTPTIEREASGSQSLQPSPPWGTLVRTTFPSQLSIANQSQGQNEIIAPPVNQAETPSAPPPPIRPTNLAAFVFPSTPSSPQPPVTAAVPTSLPSSPSSADIGETVEKNDGDVFTGDN</sequence>
<accession>A0ABP1RGQ7</accession>
<keyword evidence="1" id="KW-0479">Metal-binding</keyword>
<protein>
    <recommendedName>
        <fullName evidence="3">C2H2-type domain-containing protein</fullName>
    </recommendedName>
</protein>
<feature type="compositionally biased region" description="Basic and acidic residues" evidence="2">
    <location>
        <begin position="49"/>
        <end position="63"/>
    </location>
</feature>
<feature type="region of interest" description="Disordered" evidence="2">
    <location>
        <begin position="17"/>
        <end position="208"/>
    </location>
</feature>
<keyword evidence="5" id="KW-1185">Reference proteome</keyword>
<dbReference type="PROSITE" id="PS50157">
    <property type="entry name" value="ZINC_FINGER_C2H2_2"/>
    <property type="match status" value="1"/>
</dbReference>
<evidence type="ECO:0000256" key="1">
    <source>
        <dbReference type="PROSITE-ProRule" id="PRU00042"/>
    </source>
</evidence>
<evidence type="ECO:0000256" key="2">
    <source>
        <dbReference type="SAM" id="MobiDB-lite"/>
    </source>
</evidence>
<evidence type="ECO:0000313" key="5">
    <source>
        <dbReference type="Proteomes" id="UP001642540"/>
    </source>
</evidence>
<feature type="compositionally biased region" description="Polar residues" evidence="2">
    <location>
        <begin position="76"/>
        <end position="107"/>
    </location>
</feature>
<dbReference type="PROSITE" id="PS00028">
    <property type="entry name" value="ZINC_FINGER_C2H2_1"/>
    <property type="match status" value="1"/>
</dbReference>
<comment type="caution">
    <text evidence="4">The sequence shown here is derived from an EMBL/GenBank/DDBJ whole genome shotgun (WGS) entry which is preliminary data.</text>
</comment>
<feature type="compositionally biased region" description="Polar residues" evidence="2">
    <location>
        <begin position="116"/>
        <end position="134"/>
    </location>
</feature>
<dbReference type="InterPro" id="IPR013087">
    <property type="entry name" value="Znf_C2H2_type"/>
</dbReference>
<keyword evidence="1" id="KW-0862">Zinc</keyword>
<keyword evidence="1" id="KW-0863">Zinc-finger</keyword>
<feature type="domain" description="C2H2-type" evidence="3">
    <location>
        <begin position="36"/>
        <end position="63"/>
    </location>
</feature>
<organism evidence="4 5">
    <name type="scientific">Orchesella dallaii</name>
    <dbReference type="NCBI Taxonomy" id="48710"/>
    <lineage>
        <taxon>Eukaryota</taxon>
        <taxon>Metazoa</taxon>
        <taxon>Ecdysozoa</taxon>
        <taxon>Arthropoda</taxon>
        <taxon>Hexapoda</taxon>
        <taxon>Collembola</taxon>
        <taxon>Entomobryomorpha</taxon>
        <taxon>Entomobryoidea</taxon>
        <taxon>Orchesellidae</taxon>
        <taxon>Orchesellinae</taxon>
        <taxon>Orchesella</taxon>
    </lineage>
</organism>
<dbReference type="EMBL" id="CAXLJM020000072">
    <property type="protein sequence ID" value="CAL8127795.1"/>
    <property type="molecule type" value="Genomic_DNA"/>
</dbReference>
<feature type="compositionally biased region" description="Basic and acidic residues" evidence="2">
    <location>
        <begin position="31"/>
        <end position="40"/>
    </location>
</feature>
<name>A0ABP1RGQ7_9HEXA</name>
<evidence type="ECO:0000259" key="3">
    <source>
        <dbReference type="PROSITE" id="PS50157"/>
    </source>
</evidence>
<feature type="compositionally biased region" description="Low complexity" evidence="2">
    <location>
        <begin position="65"/>
        <end position="75"/>
    </location>
</feature>
<evidence type="ECO:0000313" key="4">
    <source>
        <dbReference type="EMBL" id="CAL8127795.1"/>
    </source>
</evidence>
<dbReference type="Proteomes" id="UP001642540">
    <property type="component" value="Unassembled WGS sequence"/>
</dbReference>
<gene>
    <name evidence="4" type="ORF">ODALV1_LOCUS21971</name>
</gene>
<reference evidence="4 5" key="1">
    <citation type="submission" date="2024-08" db="EMBL/GenBank/DDBJ databases">
        <authorList>
            <person name="Cucini C."/>
            <person name="Frati F."/>
        </authorList>
    </citation>
    <scope>NUCLEOTIDE SEQUENCE [LARGE SCALE GENOMIC DNA]</scope>
</reference>